<dbReference type="OrthoDB" id="822355at2"/>
<evidence type="ECO:0000259" key="3">
    <source>
        <dbReference type="SMART" id="SM00822"/>
    </source>
</evidence>
<accession>A3HTR8</accession>
<dbReference type="HOGENOM" id="CLU_010194_2_1_10"/>
<dbReference type="CDD" id="cd05332">
    <property type="entry name" value="11beta-HSD1_like_SDR_c"/>
    <property type="match status" value="1"/>
</dbReference>
<dbReference type="SUPFAM" id="SSF51735">
    <property type="entry name" value="NAD(P)-binding Rossmann-fold domains"/>
    <property type="match status" value="1"/>
</dbReference>
<dbReference type="Proteomes" id="UP000003919">
    <property type="component" value="Unassembled WGS sequence"/>
</dbReference>
<evidence type="ECO:0000256" key="2">
    <source>
        <dbReference type="ARBA" id="ARBA00023002"/>
    </source>
</evidence>
<dbReference type="EMBL" id="AAXU02000001">
    <property type="protein sequence ID" value="EAZ83236.1"/>
    <property type="molecule type" value="Genomic_DNA"/>
</dbReference>
<gene>
    <name evidence="4" type="ORF">ALPR1_13485</name>
</gene>
<dbReference type="Gene3D" id="3.40.50.720">
    <property type="entry name" value="NAD(P)-binding Rossmann-like Domain"/>
    <property type="match status" value="1"/>
</dbReference>
<keyword evidence="2" id="KW-0560">Oxidoreductase</keyword>
<dbReference type="PROSITE" id="PS00061">
    <property type="entry name" value="ADH_SHORT"/>
    <property type="match status" value="1"/>
</dbReference>
<dbReference type="GO" id="GO:0016491">
    <property type="term" value="F:oxidoreductase activity"/>
    <property type="evidence" value="ECO:0007669"/>
    <property type="project" value="UniProtKB-KW"/>
</dbReference>
<dbReference type="Pfam" id="PF00106">
    <property type="entry name" value="adh_short"/>
    <property type="match status" value="1"/>
</dbReference>
<dbReference type="SMART" id="SM00822">
    <property type="entry name" value="PKS_KR"/>
    <property type="match status" value="1"/>
</dbReference>
<name>A3HTR8_9BACT</name>
<dbReference type="PRINTS" id="PR00081">
    <property type="entry name" value="GDHRDH"/>
</dbReference>
<dbReference type="eggNOG" id="COG0300">
    <property type="taxonomic scope" value="Bacteria"/>
</dbReference>
<dbReference type="InterPro" id="IPR020904">
    <property type="entry name" value="Sc_DH/Rdtase_CS"/>
</dbReference>
<evidence type="ECO:0000256" key="1">
    <source>
        <dbReference type="ARBA" id="ARBA00006484"/>
    </source>
</evidence>
<dbReference type="GO" id="GO:0016020">
    <property type="term" value="C:membrane"/>
    <property type="evidence" value="ECO:0007669"/>
    <property type="project" value="TreeGrafter"/>
</dbReference>
<sequence length="261" mass="28675">MKKPVIWITGASSGIGAATAKKFSKEGYAIVLSSRKEKELEKVKSECQYPEDCAILPLDLAEADSLPSKTEQAIQFFGHIDVMFHNGGISQRSLAMETEIEVDRKIMEVNYFGTIILTKALLSHFKERKSGHFAVTSSLVGIIGSPYRSSYAASKHALHGYFDSVRAEHFADNVAVTMICPGFIKTNVSVNAVTGDGKPLNQMDDAQANGMSAEKCAEKIFKGIKGRKEEIYIGGKEVMAIYLKRFVPGIFSKILQKAKVR</sequence>
<dbReference type="NCBIfam" id="NF004825">
    <property type="entry name" value="PRK06181.1"/>
    <property type="match status" value="1"/>
</dbReference>
<dbReference type="PANTHER" id="PTHR44196">
    <property type="entry name" value="DEHYDROGENASE/REDUCTASE SDR FAMILY MEMBER 7B"/>
    <property type="match status" value="1"/>
</dbReference>
<dbReference type="AlphaFoldDB" id="A3HTR8"/>
<reference evidence="4 5" key="1">
    <citation type="journal article" date="2011" name="J. Bacteriol.">
        <title>Complete genome sequence of Algoriphagus sp. PR1, bacterial prey of a colony-forming choanoflagellate.</title>
        <authorList>
            <person name="Alegado R.A."/>
            <person name="Ferriera S."/>
            <person name="Nusbaum C."/>
            <person name="Young S.K."/>
            <person name="Zeng Q."/>
            <person name="Imamovic A."/>
            <person name="Fairclough S.R."/>
            <person name="King N."/>
        </authorList>
    </citation>
    <scope>NUCLEOTIDE SEQUENCE [LARGE SCALE GENOMIC DNA]</scope>
    <source>
        <strain evidence="4 5">PR1</strain>
    </source>
</reference>
<comment type="similarity">
    <text evidence="1">Belongs to the short-chain dehydrogenases/reductases (SDR) family.</text>
</comment>
<comment type="caution">
    <text evidence="4">The sequence shown here is derived from an EMBL/GenBank/DDBJ whole genome shotgun (WGS) entry which is preliminary data.</text>
</comment>
<dbReference type="PANTHER" id="PTHR44196:SF1">
    <property type="entry name" value="DEHYDROGENASE_REDUCTASE SDR FAMILY MEMBER 7B"/>
    <property type="match status" value="1"/>
</dbReference>
<organism evidence="4 5">
    <name type="scientific">Algoriphagus machipongonensis</name>
    <dbReference type="NCBI Taxonomy" id="388413"/>
    <lineage>
        <taxon>Bacteria</taxon>
        <taxon>Pseudomonadati</taxon>
        <taxon>Bacteroidota</taxon>
        <taxon>Cytophagia</taxon>
        <taxon>Cytophagales</taxon>
        <taxon>Cyclobacteriaceae</taxon>
        <taxon>Algoriphagus</taxon>
    </lineage>
</organism>
<dbReference type="InterPro" id="IPR002347">
    <property type="entry name" value="SDR_fam"/>
</dbReference>
<keyword evidence="5" id="KW-1185">Reference proteome</keyword>
<evidence type="ECO:0000313" key="4">
    <source>
        <dbReference type="EMBL" id="EAZ83236.1"/>
    </source>
</evidence>
<proteinExistence type="inferred from homology"/>
<protein>
    <submittedName>
        <fullName evidence="4">Dehydrogenase/reductase SDR family member 7B</fullName>
    </submittedName>
</protein>
<dbReference type="InterPro" id="IPR057326">
    <property type="entry name" value="KR_dom"/>
</dbReference>
<dbReference type="STRING" id="388413.ALPR1_13485"/>
<dbReference type="InterPro" id="IPR036291">
    <property type="entry name" value="NAD(P)-bd_dom_sf"/>
</dbReference>
<dbReference type="RefSeq" id="WP_008201246.1">
    <property type="nucleotide sequence ID" value="NZ_CM001023.1"/>
</dbReference>
<evidence type="ECO:0000313" key="5">
    <source>
        <dbReference type="Proteomes" id="UP000003919"/>
    </source>
</evidence>
<feature type="domain" description="Ketoreductase" evidence="3">
    <location>
        <begin position="4"/>
        <end position="187"/>
    </location>
</feature>